<evidence type="ECO:0000313" key="1">
    <source>
        <dbReference type="EMBL" id="RDI56646.1"/>
    </source>
</evidence>
<dbReference type="RefSeq" id="WP_147277691.1">
    <property type="nucleotide sequence ID" value="NZ_QQBA01000004.1"/>
</dbReference>
<name>A0ABX9HZA3_9FLAO</name>
<organism evidence="1 2">
    <name type="scientific">Flavobacterium glaciei</name>
    <dbReference type="NCBI Taxonomy" id="386300"/>
    <lineage>
        <taxon>Bacteria</taxon>
        <taxon>Pseudomonadati</taxon>
        <taxon>Bacteroidota</taxon>
        <taxon>Flavobacteriia</taxon>
        <taxon>Flavobacteriales</taxon>
        <taxon>Flavobacteriaceae</taxon>
        <taxon>Flavobacterium</taxon>
    </lineage>
</organism>
<proteinExistence type="predicted"/>
<feature type="non-terminal residue" evidence="1">
    <location>
        <position position="1"/>
    </location>
</feature>
<keyword evidence="2" id="KW-1185">Reference proteome</keyword>
<accession>A0ABX9HZA3</accession>
<comment type="caution">
    <text evidence="1">The sequence shown here is derived from an EMBL/GenBank/DDBJ whole genome shotgun (WGS) entry which is preliminary data.</text>
</comment>
<sequence length="217" mass="24382">LNLTNTQGAFKQMLVGYVTNATNGFDKAYDGQSFDGNEFIDFYSINDDKNLTIQGRSLPFDKNDEVALGYSSTIEGAFSISIDQTDGILASEDVFIEDKTTNTIKNLKEGAYNFSTKAGSFNDRFVLRYKDKTLGIDDFDKTENQVLISKDKNELKIKSELESLKRITVFDLLGRKVFDKEVINSNEFSISNSTLNKQIVIVKVMLINGKVISKKVF</sequence>
<gene>
    <name evidence="1" type="ORF">DFR66_104212</name>
</gene>
<reference evidence="1 2" key="1">
    <citation type="submission" date="2018-07" db="EMBL/GenBank/DDBJ databases">
        <title>Genomic Encyclopedia of Type Strains, Phase IV (KMG-IV): sequencing the most valuable type-strain genomes for metagenomic binning, comparative biology and taxonomic classification.</title>
        <authorList>
            <person name="Goeker M."/>
        </authorList>
    </citation>
    <scope>NUCLEOTIDE SEQUENCE [LARGE SCALE GENOMIC DNA]</scope>
    <source>
        <strain evidence="1 2">DSM 19728</strain>
    </source>
</reference>
<dbReference type="NCBIfam" id="NF033708">
    <property type="entry name" value="T9SS_Cterm_ChiA"/>
    <property type="match status" value="1"/>
</dbReference>
<dbReference type="Proteomes" id="UP000254518">
    <property type="component" value="Unassembled WGS sequence"/>
</dbReference>
<dbReference type="EMBL" id="QQBA01000004">
    <property type="protein sequence ID" value="RDI56646.1"/>
    <property type="molecule type" value="Genomic_DNA"/>
</dbReference>
<evidence type="ECO:0000313" key="2">
    <source>
        <dbReference type="Proteomes" id="UP000254518"/>
    </source>
</evidence>
<evidence type="ECO:0008006" key="3">
    <source>
        <dbReference type="Google" id="ProtNLM"/>
    </source>
</evidence>
<protein>
    <recommendedName>
        <fullName evidence="3">T9SS sorting signal type C domain-containing protein</fullName>
    </recommendedName>
</protein>